<dbReference type="HOGENOM" id="CLU_062474_0_0_1"/>
<evidence type="ECO:0000259" key="4">
    <source>
        <dbReference type="PROSITE" id="PS51279"/>
    </source>
</evidence>
<gene>
    <name evidence="5" type="ORF">PV07_01550</name>
</gene>
<dbReference type="RefSeq" id="XP_016255010.1">
    <property type="nucleotide sequence ID" value="XM_016388082.1"/>
</dbReference>
<dbReference type="InterPro" id="IPR027124">
    <property type="entry name" value="Swc5/CFDP1/2"/>
</dbReference>
<evidence type="ECO:0000313" key="5">
    <source>
        <dbReference type="EMBL" id="KIW34794.1"/>
    </source>
</evidence>
<dbReference type="GO" id="GO:0000812">
    <property type="term" value="C:Swr1 complex"/>
    <property type="evidence" value="ECO:0007669"/>
    <property type="project" value="TreeGrafter"/>
</dbReference>
<dbReference type="PANTHER" id="PTHR48407">
    <property type="entry name" value="CRANIOFACIAL DEVELOPMENT PROTEIN 1"/>
    <property type="match status" value="1"/>
</dbReference>
<keyword evidence="6" id="KW-1185">Reference proteome</keyword>
<feature type="domain" description="BCNT-C" evidence="4">
    <location>
        <begin position="261"/>
        <end position="340"/>
    </location>
</feature>
<reference evidence="5 6" key="1">
    <citation type="submission" date="2015-01" db="EMBL/GenBank/DDBJ databases">
        <title>The Genome Sequence of Cladophialophora immunda CBS83496.</title>
        <authorList>
            <consortium name="The Broad Institute Genomics Platform"/>
            <person name="Cuomo C."/>
            <person name="de Hoog S."/>
            <person name="Gorbushina A."/>
            <person name="Stielow B."/>
            <person name="Teixiera M."/>
            <person name="Abouelleil A."/>
            <person name="Chapman S.B."/>
            <person name="Priest M."/>
            <person name="Young S.K."/>
            <person name="Wortman J."/>
            <person name="Nusbaum C."/>
            <person name="Birren B."/>
        </authorList>
    </citation>
    <scope>NUCLEOTIDE SEQUENCE [LARGE SCALE GENOMIC DNA]</scope>
    <source>
        <strain evidence="5 6">CBS 83496</strain>
    </source>
</reference>
<protein>
    <recommendedName>
        <fullName evidence="2">SWR1-complex protein 5</fullName>
    </recommendedName>
</protein>
<comment type="similarity">
    <text evidence="1">Belongs to the SWC5 family.</text>
</comment>
<accession>A0A0D2DGB0</accession>
<evidence type="ECO:0000256" key="3">
    <source>
        <dbReference type="SAM" id="MobiDB-lite"/>
    </source>
</evidence>
<feature type="compositionally biased region" description="Basic residues" evidence="3">
    <location>
        <begin position="79"/>
        <end position="88"/>
    </location>
</feature>
<sequence length="340" mass="38161">MADPQAHDRNLEDEYDEEADSDFEVGGSDPEGLTSSEDDDRDADDAPRRPRKRQKSDNQPGQGDLIVELDSGDEATVREHKKGRRKGRKTDDAVPEQSGDDTEGWRARTRGMRTKEKEERRKNKLASSKGSTIDVNKIWEEMNRPGTLLPSCVEGSATDQTVQSDKIAGSPDAGAVNKDTDKENVPVDDDEETITIKRTYKFAGEVHVEEKKVLKSSAEARLWLSQQDSSKPGSPPTDGKAVNRPLRKISRFDPNFNNPEAFKGSWTPRTAQEVQFKGPKLNVVEKSKMDWAEHVDTEGLQEELDTHAKAKEGYLTRMDFLQQVAERRDAEARVARIKGR</sequence>
<evidence type="ECO:0000313" key="6">
    <source>
        <dbReference type="Proteomes" id="UP000054466"/>
    </source>
</evidence>
<evidence type="ECO:0000256" key="2">
    <source>
        <dbReference type="ARBA" id="ARBA00019138"/>
    </source>
</evidence>
<organism evidence="5 6">
    <name type="scientific">Cladophialophora immunda</name>
    <dbReference type="NCBI Taxonomy" id="569365"/>
    <lineage>
        <taxon>Eukaryota</taxon>
        <taxon>Fungi</taxon>
        <taxon>Dikarya</taxon>
        <taxon>Ascomycota</taxon>
        <taxon>Pezizomycotina</taxon>
        <taxon>Eurotiomycetes</taxon>
        <taxon>Chaetothyriomycetidae</taxon>
        <taxon>Chaetothyriales</taxon>
        <taxon>Herpotrichiellaceae</taxon>
        <taxon>Cladophialophora</taxon>
    </lineage>
</organism>
<dbReference type="GeneID" id="27340744"/>
<dbReference type="EMBL" id="KN847040">
    <property type="protein sequence ID" value="KIW34794.1"/>
    <property type="molecule type" value="Genomic_DNA"/>
</dbReference>
<dbReference type="InterPro" id="IPR011421">
    <property type="entry name" value="BCNT-C"/>
</dbReference>
<dbReference type="PANTHER" id="PTHR48407:SF1">
    <property type="entry name" value="CRANIOFACIAL DEVELOPMENT PROTEIN 1"/>
    <property type="match status" value="1"/>
</dbReference>
<evidence type="ECO:0000256" key="1">
    <source>
        <dbReference type="ARBA" id="ARBA00010465"/>
    </source>
</evidence>
<dbReference type="Pfam" id="PF07572">
    <property type="entry name" value="BCNT"/>
    <property type="match status" value="1"/>
</dbReference>
<dbReference type="Proteomes" id="UP000054466">
    <property type="component" value="Unassembled WGS sequence"/>
</dbReference>
<feature type="compositionally biased region" description="Acidic residues" evidence="3">
    <location>
        <begin position="13"/>
        <end position="23"/>
    </location>
</feature>
<dbReference type="PROSITE" id="PS51279">
    <property type="entry name" value="BCNT_C"/>
    <property type="match status" value="1"/>
</dbReference>
<proteinExistence type="inferred from homology"/>
<feature type="region of interest" description="Disordered" evidence="3">
    <location>
        <begin position="150"/>
        <end position="189"/>
    </location>
</feature>
<dbReference type="STRING" id="569365.A0A0D2DGB0"/>
<dbReference type="OrthoDB" id="445677at2759"/>
<feature type="region of interest" description="Disordered" evidence="3">
    <location>
        <begin position="224"/>
        <end position="270"/>
    </location>
</feature>
<feature type="compositionally biased region" description="Basic and acidic residues" evidence="3">
    <location>
        <begin position="1"/>
        <end position="12"/>
    </location>
</feature>
<name>A0A0D2DGB0_9EURO</name>
<dbReference type="AlphaFoldDB" id="A0A0D2DGB0"/>
<feature type="region of interest" description="Disordered" evidence="3">
    <location>
        <begin position="1"/>
        <end position="131"/>
    </location>
</feature>
<dbReference type="VEuPathDB" id="FungiDB:PV07_01550"/>